<dbReference type="GO" id="GO:0004175">
    <property type="term" value="F:endopeptidase activity"/>
    <property type="evidence" value="ECO:0007669"/>
    <property type="project" value="UniProtKB-ARBA"/>
</dbReference>
<dbReference type="PANTHER" id="PTHR43592:SF15">
    <property type="entry name" value="CAAX AMINO TERMINAL PROTEASE FAMILY PROTEIN"/>
    <property type="match status" value="1"/>
</dbReference>
<keyword evidence="2" id="KW-0812">Transmembrane</keyword>
<dbReference type="InterPro" id="IPR003675">
    <property type="entry name" value="Rce1/LyrA-like_dom"/>
</dbReference>
<comment type="caution">
    <text evidence="5">The sequence shown here is derived from an EMBL/GenBank/DDBJ whole genome shotgun (WGS) entry which is preliminary data.</text>
</comment>
<dbReference type="EMBL" id="JBGBPQ010000004">
    <property type="protein sequence ID" value="KAL1524961.1"/>
    <property type="molecule type" value="Genomic_DNA"/>
</dbReference>
<name>A0AB34JS49_PRYPA</name>
<keyword evidence="3" id="KW-0732">Signal</keyword>
<sequence length="312" mass="32241">MVLLLPLAAATASLACRSCDRRAALLPRARPLNAAPPSACTPPSPHPQLRTPRAAELIRMCDGSRFAPSDGEAGSAPPPPPPTQSESSSSPPPVDWTLGDVASGAALFVLLHAIAQTAAGASADPKGLAALGRVCSTASFVGVQQAAGLPASRWLPRGDCAAEAQPAFQQPLAPLAACALFAAVAFAPPLALRIAGYATEAQALMPSARPLPGAAHAVELLLAAPITEEIFFRGWLLSGLRRAGVDERGALAASALCFSLWHLGSGDGLLFYGLLGAMLGLVYQRSGSLLWVPMATHCLWNLLIVVVRWQSM</sequence>
<feature type="region of interest" description="Disordered" evidence="1">
    <location>
        <begin position="30"/>
        <end position="50"/>
    </location>
</feature>
<dbReference type="Proteomes" id="UP001515480">
    <property type="component" value="Unassembled WGS sequence"/>
</dbReference>
<accession>A0AB34JS49</accession>
<feature type="transmembrane region" description="Helical" evidence="2">
    <location>
        <begin position="289"/>
        <end position="309"/>
    </location>
</feature>
<feature type="domain" description="CAAX prenyl protease 2/Lysostaphin resistance protein A-like" evidence="4">
    <location>
        <begin position="219"/>
        <end position="303"/>
    </location>
</feature>
<proteinExistence type="predicted"/>
<feature type="transmembrane region" description="Helical" evidence="2">
    <location>
        <begin position="250"/>
        <end position="283"/>
    </location>
</feature>
<evidence type="ECO:0000259" key="4">
    <source>
        <dbReference type="Pfam" id="PF02517"/>
    </source>
</evidence>
<evidence type="ECO:0000256" key="3">
    <source>
        <dbReference type="SAM" id="SignalP"/>
    </source>
</evidence>
<keyword evidence="6" id="KW-1185">Reference proteome</keyword>
<evidence type="ECO:0000256" key="1">
    <source>
        <dbReference type="SAM" id="MobiDB-lite"/>
    </source>
</evidence>
<keyword evidence="2" id="KW-0472">Membrane</keyword>
<evidence type="ECO:0000256" key="2">
    <source>
        <dbReference type="SAM" id="Phobius"/>
    </source>
</evidence>
<dbReference type="AlphaFoldDB" id="A0AB34JS49"/>
<reference evidence="5 6" key="1">
    <citation type="journal article" date="2024" name="Science">
        <title>Giant polyketide synthase enzymes in the biosynthesis of giant marine polyether toxins.</title>
        <authorList>
            <person name="Fallon T.R."/>
            <person name="Shende V.V."/>
            <person name="Wierzbicki I.H."/>
            <person name="Pendleton A.L."/>
            <person name="Watervoot N.F."/>
            <person name="Auber R.P."/>
            <person name="Gonzalez D.J."/>
            <person name="Wisecaver J.H."/>
            <person name="Moore B.S."/>
        </authorList>
    </citation>
    <scope>NUCLEOTIDE SEQUENCE [LARGE SCALE GENOMIC DNA]</scope>
    <source>
        <strain evidence="5 6">12B1</strain>
    </source>
</reference>
<dbReference type="PANTHER" id="PTHR43592">
    <property type="entry name" value="CAAX AMINO TERMINAL PROTEASE"/>
    <property type="match status" value="1"/>
</dbReference>
<organism evidence="5 6">
    <name type="scientific">Prymnesium parvum</name>
    <name type="common">Toxic golden alga</name>
    <dbReference type="NCBI Taxonomy" id="97485"/>
    <lineage>
        <taxon>Eukaryota</taxon>
        <taxon>Haptista</taxon>
        <taxon>Haptophyta</taxon>
        <taxon>Prymnesiophyceae</taxon>
        <taxon>Prymnesiales</taxon>
        <taxon>Prymnesiaceae</taxon>
        <taxon>Prymnesium</taxon>
    </lineage>
</organism>
<feature type="signal peptide" evidence="3">
    <location>
        <begin position="1"/>
        <end position="15"/>
    </location>
</feature>
<protein>
    <recommendedName>
        <fullName evidence="4">CAAX prenyl protease 2/Lysostaphin resistance protein A-like domain-containing protein</fullName>
    </recommendedName>
</protein>
<evidence type="ECO:0000313" key="5">
    <source>
        <dbReference type="EMBL" id="KAL1524961.1"/>
    </source>
</evidence>
<dbReference type="Pfam" id="PF02517">
    <property type="entry name" value="Rce1-like"/>
    <property type="match status" value="1"/>
</dbReference>
<feature type="region of interest" description="Disordered" evidence="1">
    <location>
        <begin position="67"/>
        <end position="96"/>
    </location>
</feature>
<dbReference type="GO" id="GO:0080120">
    <property type="term" value="P:CAAX-box protein maturation"/>
    <property type="evidence" value="ECO:0007669"/>
    <property type="project" value="UniProtKB-ARBA"/>
</dbReference>
<keyword evidence="2" id="KW-1133">Transmembrane helix</keyword>
<gene>
    <name evidence="5" type="ORF">AB1Y20_019837</name>
</gene>
<evidence type="ECO:0000313" key="6">
    <source>
        <dbReference type="Proteomes" id="UP001515480"/>
    </source>
</evidence>
<feature type="chain" id="PRO_5044225284" description="CAAX prenyl protease 2/Lysostaphin resistance protein A-like domain-containing protein" evidence="3">
    <location>
        <begin position="16"/>
        <end position="312"/>
    </location>
</feature>